<dbReference type="Proteomes" id="UP001237737">
    <property type="component" value="Unassembled WGS sequence"/>
</dbReference>
<dbReference type="InterPro" id="IPR009057">
    <property type="entry name" value="Homeodomain-like_sf"/>
</dbReference>
<dbReference type="SUPFAM" id="SSF46689">
    <property type="entry name" value="Homeodomain-like"/>
    <property type="match status" value="2"/>
</dbReference>
<dbReference type="PROSITE" id="PS01124">
    <property type="entry name" value="HTH_ARAC_FAMILY_2"/>
    <property type="match status" value="1"/>
</dbReference>
<dbReference type="EMBL" id="JAUSSK010000002">
    <property type="protein sequence ID" value="MDQ0009095.1"/>
    <property type="molecule type" value="Genomic_DNA"/>
</dbReference>
<evidence type="ECO:0000259" key="3">
    <source>
        <dbReference type="PROSITE" id="PS01124"/>
    </source>
</evidence>
<dbReference type="Gene3D" id="1.10.10.60">
    <property type="entry name" value="Homeodomain-like"/>
    <property type="match status" value="1"/>
</dbReference>
<evidence type="ECO:0000313" key="5">
    <source>
        <dbReference type="Proteomes" id="UP001237737"/>
    </source>
</evidence>
<comment type="caution">
    <text evidence="4">The sequence shown here is derived from an EMBL/GenBank/DDBJ whole genome shotgun (WGS) entry which is preliminary data.</text>
</comment>
<evidence type="ECO:0000256" key="2">
    <source>
        <dbReference type="ARBA" id="ARBA00023163"/>
    </source>
</evidence>
<gene>
    <name evidence="4" type="ORF">J2T07_001272</name>
</gene>
<dbReference type="InterPro" id="IPR009594">
    <property type="entry name" value="Tscrpt_reg_HTH_AraC_N"/>
</dbReference>
<keyword evidence="2" id="KW-0804">Transcription</keyword>
<dbReference type="InterPro" id="IPR018060">
    <property type="entry name" value="HTH_AraC"/>
</dbReference>
<evidence type="ECO:0000313" key="4">
    <source>
        <dbReference type="EMBL" id="MDQ0009095.1"/>
    </source>
</evidence>
<dbReference type="PANTHER" id="PTHR43436">
    <property type="entry name" value="ARAC-FAMILY TRANSCRIPTIONAL REGULATOR"/>
    <property type="match status" value="1"/>
</dbReference>
<feature type="domain" description="HTH araC/xylS-type" evidence="3">
    <location>
        <begin position="187"/>
        <end position="285"/>
    </location>
</feature>
<proteinExistence type="predicted"/>
<sequence>MNPLDRLRRLGERHASRSFETAIPGLRIGRLLSAPKSLPMLYEPMICLVLAGSKRIFSGRDIVDYGEGQLLLSAADLPVNVQFQIDAQRGYYMALVLRLDPLAVADLAMEMGIPAMHRHPGNFAITESDPLLLDAWRRLCELLERPEEIPFLASGIEREILFRLLRGPRGHVLAEVATADPQVRQVRGTAAWIRANYAEHVSIEQLAHKASMSITVFHRRFKQVLGMSPLQYQKTIRLHEARGRITAAMRDTASIAYAVGYGSTSQFSREYKRMFGASPSHDLARTSLRSV</sequence>
<dbReference type="Pfam" id="PF12833">
    <property type="entry name" value="HTH_18"/>
    <property type="match status" value="1"/>
</dbReference>
<keyword evidence="5" id="KW-1185">Reference proteome</keyword>
<name>A0ABT9SVR4_9GAMM</name>
<accession>A0ABT9SVR4</accession>
<reference evidence="4 5" key="1">
    <citation type="submission" date="2023-07" db="EMBL/GenBank/DDBJ databases">
        <title>Sorghum-associated microbial communities from plants grown in Nebraska, USA.</title>
        <authorList>
            <person name="Schachtman D."/>
        </authorList>
    </citation>
    <scope>NUCLEOTIDE SEQUENCE [LARGE SCALE GENOMIC DNA]</scope>
    <source>
        <strain evidence="4 5">CC60</strain>
    </source>
</reference>
<evidence type="ECO:0000256" key="1">
    <source>
        <dbReference type="ARBA" id="ARBA00023015"/>
    </source>
</evidence>
<protein>
    <submittedName>
        <fullName evidence="4">AraC-like DNA-binding protein</fullName>
    </submittedName>
</protein>
<dbReference type="PANTHER" id="PTHR43436:SF1">
    <property type="entry name" value="TRANSCRIPTIONAL REGULATORY PROTEIN"/>
    <property type="match status" value="1"/>
</dbReference>
<keyword evidence="1" id="KW-0805">Transcription regulation</keyword>
<dbReference type="Pfam" id="PF06719">
    <property type="entry name" value="AraC_N"/>
    <property type="match status" value="1"/>
</dbReference>
<organism evidence="4 5">
    <name type="scientific">Luteibacter jiangsuensis</name>
    <dbReference type="NCBI Taxonomy" id="637577"/>
    <lineage>
        <taxon>Bacteria</taxon>
        <taxon>Pseudomonadati</taxon>
        <taxon>Pseudomonadota</taxon>
        <taxon>Gammaproteobacteria</taxon>
        <taxon>Lysobacterales</taxon>
        <taxon>Rhodanobacteraceae</taxon>
        <taxon>Luteibacter</taxon>
    </lineage>
</organism>
<dbReference type="SMART" id="SM00342">
    <property type="entry name" value="HTH_ARAC"/>
    <property type="match status" value="1"/>
</dbReference>
<dbReference type="RefSeq" id="WP_306848331.1">
    <property type="nucleotide sequence ID" value="NZ_JAUSSK010000002.1"/>
</dbReference>